<protein>
    <recommendedName>
        <fullName evidence="10">FHA domain-containing protein</fullName>
    </recommendedName>
</protein>
<dbReference type="AlphaFoldDB" id="A0A1Y1Y051"/>
<dbReference type="STRING" id="1314790.A0A1Y1Y051"/>
<evidence type="ECO:0000256" key="6">
    <source>
        <dbReference type="ARBA" id="ARBA00023242"/>
    </source>
</evidence>
<comment type="subcellular location">
    <subcellularLocation>
        <location evidence="2">Chromosome</location>
    </subcellularLocation>
    <subcellularLocation>
        <location evidence="1">Nucleus</location>
    </subcellularLocation>
</comment>
<evidence type="ECO:0000313" key="11">
    <source>
        <dbReference type="EMBL" id="ORX91348.1"/>
    </source>
</evidence>
<feature type="compositionally biased region" description="Low complexity" evidence="9">
    <location>
        <begin position="358"/>
        <end position="371"/>
    </location>
</feature>
<evidence type="ECO:0000256" key="3">
    <source>
        <dbReference type="ARBA" id="ARBA00022454"/>
    </source>
</evidence>
<feature type="region of interest" description="Disordered" evidence="9">
    <location>
        <begin position="450"/>
        <end position="549"/>
    </location>
</feature>
<dbReference type="GO" id="GO:0005694">
    <property type="term" value="C:chromosome"/>
    <property type="evidence" value="ECO:0007669"/>
    <property type="project" value="UniProtKB-SubCell"/>
</dbReference>
<dbReference type="Proteomes" id="UP000193498">
    <property type="component" value="Unassembled WGS sequence"/>
</dbReference>
<evidence type="ECO:0000256" key="9">
    <source>
        <dbReference type="SAM" id="MobiDB-lite"/>
    </source>
</evidence>
<dbReference type="InParanoid" id="A0A1Y1Y051"/>
<dbReference type="SMART" id="SM00240">
    <property type="entry name" value="FHA"/>
    <property type="match status" value="1"/>
</dbReference>
<evidence type="ECO:0000256" key="1">
    <source>
        <dbReference type="ARBA" id="ARBA00004123"/>
    </source>
</evidence>
<dbReference type="GO" id="GO:0003684">
    <property type="term" value="F:damaged DNA binding"/>
    <property type="evidence" value="ECO:0007669"/>
    <property type="project" value="TreeGrafter"/>
</dbReference>
<feature type="domain" description="FHA" evidence="10">
    <location>
        <begin position="23"/>
        <end position="84"/>
    </location>
</feature>
<dbReference type="GO" id="GO:0007095">
    <property type="term" value="P:mitotic G2 DNA damage checkpoint signaling"/>
    <property type="evidence" value="ECO:0007669"/>
    <property type="project" value="InterPro"/>
</dbReference>
<dbReference type="Pfam" id="PF00498">
    <property type="entry name" value="FHA"/>
    <property type="match status" value="1"/>
</dbReference>
<dbReference type="InterPro" id="IPR036420">
    <property type="entry name" value="BRCT_dom_sf"/>
</dbReference>
<keyword evidence="3" id="KW-0158">Chromosome</keyword>
<feature type="compositionally biased region" description="Basic and acidic residues" evidence="9">
    <location>
        <begin position="495"/>
        <end position="506"/>
    </location>
</feature>
<organism evidence="11 12">
    <name type="scientific">Basidiobolus meristosporus CBS 931.73</name>
    <dbReference type="NCBI Taxonomy" id="1314790"/>
    <lineage>
        <taxon>Eukaryota</taxon>
        <taxon>Fungi</taxon>
        <taxon>Fungi incertae sedis</taxon>
        <taxon>Zoopagomycota</taxon>
        <taxon>Entomophthoromycotina</taxon>
        <taxon>Basidiobolomycetes</taxon>
        <taxon>Basidiobolales</taxon>
        <taxon>Basidiobolaceae</taxon>
        <taxon>Basidiobolus</taxon>
    </lineage>
</organism>
<reference evidence="11 12" key="1">
    <citation type="submission" date="2016-07" db="EMBL/GenBank/DDBJ databases">
        <title>Pervasive Adenine N6-methylation of Active Genes in Fungi.</title>
        <authorList>
            <consortium name="DOE Joint Genome Institute"/>
            <person name="Mondo S.J."/>
            <person name="Dannebaum R.O."/>
            <person name="Kuo R.C."/>
            <person name="Labutti K."/>
            <person name="Haridas S."/>
            <person name="Kuo A."/>
            <person name="Salamov A."/>
            <person name="Ahrendt S.R."/>
            <person name="Lipzen A."/>
            <person name="Sullivan W."/>
            <person name="Andreopoulos W.B."/>
            <person name="Clum A."/>
            <person name="Lindquist E."/>
            <person name="Daum C."/>
            <person name="Ramamoorthy G.K."/>
            <person name="Gryganskyi A."/>
            <person name="Culley D."/>
            <person name="Magnuson J.K."/>
            <person name="James T.Y."/>
            <person name="O'Malley M.A."/>
            <person name="Stajich J.E."/>
            <person name="Spatafora J.W."/>
            <person name="Visel A."/>
            <person name="Grigoriev I.V."/>
        </authorList>
    </citation>
    <scope>NUCLEOTIDE SEQUENCE [LARGE SCALE GENOMIC DNA]</scope>
    <source>
        <strain evidence="11 12">CBS 931.73</strain>
    </source>
</reference>
<sequence length="659" mass="73601">MWILVGTGPNEGSQYWLAPGKIYTIGRKDCTINIPNDRSVSRKHATLSVSEGSLSAVNDTRTNTSVTLTDEGSKFGLFVNQEKIDKQVLREGDEIKLGAMSSTYKLTFKRLVLCCSGMRASIKKHLSVIALDLDVKLVDRWSSECTHLVMQNIQVTQKVLFALLRCCYIVNDKWLEAIHNSRHELEVNFSLPGEEQFLPPIKEKIIDPNTISFLPNERRRGLFKSKTFIVLSSSQLPKISEPVEIGEGETVYYEGGLSDLDSFVARYHGPTFVRPPENANGILVDHIVSLGYDLISEMDIGFAILHGTLDCFTKSKPKATVSASIKPSIESIEPQPKSAKTQSRLDSFLKPRTAVTLSPQSQSQSQPQPQSELFIKPKGPSPKRISARELSSSILSPRFGDKAQNSFQANDTASQSRLVDIPNTMEDSLDSSIKTEPVVEVFSYGVGASQNSSQRAQSVSPNTQGVSQLGRSISKPISARDFTLSFLKPKPPVKRQREKEELKQEESQNVTRQRYTIEKHSPDPASFPSEREQSDPPVHPSAEKDPEVKSEVMEVNSIRNMAQVEFEDLLVKRKPPTKKAAYSGPNFKRFTKGYYPERDRNTLPTVVELVLHEHSIGTGADEQWLQTQVKTSESLDDSDIFGLHDEIGKVNRKRKAGRR</sequence>
<accession>A0A1Y1Y051</accession>
<dbReference type="InterPro" id="IPR008984">
    <property type="entry name" value="SMAD_FHA_dom_sf"/>
</dbReference>
<dbReference type="GO" id="GO:0030870">
    <property type="term" value="C:Mre11 complex"/>
    <property type="evidence" value="ECO:0007669"/>
    <property type="project" value="InterPro"/>
</dbReference>
<dbReference type="CDD" id="cd17741">
    <property type="entry name" value="BRCT_nibrin"/>
    <property type="match status" value="1"/>
</dbReference>
<dbReference type="EMBL" id="MCFE01000325">
    <property type="protein sequence ID" value="ORX91348.1"/>
    <property type="molecule type" value="Genomic_DNA"/>
</dbReference>
<dbReference type="InterPro" id="IPR040227">
    <property type="entry name" value="Nibrin-rel"/>
</dbReference>
<dbReference type="InterPro" id="IPR000253">
    <property type="entry name" value="FHA_dom"/>
</dbReference>
<evidence type="ECO:0000256" key="2">
    <source>
        <dbReference type="ARBA" id="ARBA00004286"/>
    </source>
</evidence>
<keyword evidence="5" id="KW-0234">DNA repair</keyword>
<dbReference type="Gene3D" id="3.40.50.10190">
    <property type="entry name" value="BRCT domain"/>
    <property type="match status" value="1"/>
</dbReference>
<dbReference type="SUPFAM" id="SSF52113">
    <property type="entry name" value="BRCT domain"/>
    <property type="match status" value="1"/>
</dbReference>
<feature type="compositionally biased region" description="Polar residues" evidence="9">
    <location>
        <begin position="450"/>
        <end position="471"/>
    </location>
</feature>
<dbReference type="CDD" id="cd22667">
    <property type="entry name" value="FHA_NBN"/>
    <property type="match status" value="1"/>
</dbReference>
<dbReference type="PANTHER" id="PTHR12162:SF0">
    <property type="entry name" value="NIBRIN"/>
    <property type="match status" value="1"/>
</dbReference>
<comment type="similarity">
    <text evidence="8">Belongs to the Nibrin family.</text>
</comment>
<evidence type="ECO:0000259" key="10">
    <source>
        <dbReference type="PROSITE" id="PS50006"/>
    </source>
</evidence>
<evidence type="ECO:0000256" key="8">
    <source>
        <dbReference type="ARBA" id="ARBA00044757"/>
    </source>
</evidence>
<dbReference type="GO" id="GO:0000724">
    <property type="term" value="P:double-strand break repair via homologous recombination"/>
    <property type="evidence" value="ECO:0007669"/>
    <property type="project" value="TreeGrafter"/>
</dbReference>
<dbReference type="PANTHER" id="PTHR12162">
    <property type="entry name" value="NIBRIN-RELATED"/>
    <property type="match status" value="1"/>
</dbReference>
<evidence type="ECO:0000313" key="12">
    <source>
        <dbReference type="Proteomes" id="UP000193498"/>
    </source>
</evidence>
<keyword evidence="7" id="KW-0131">Cell cycle</keyword>
<keyword evidence="4" id="KW-0227">DNA damage</keyword>
<dbReference type="OrthoDB" id="552194at2759"/>
<name>A0A1Y1Y051_9FUNG</name>
<feature type="region of interest" description="Disordered" evidence="9">
    <location>
        <begin position="323"/>
        <end position="387"/>
    </location>
</feature>
<evidence type="ECO:0000256" key="7">
    <source>
        <dbReference type="ARBA" id="ARBA00023306"/>
    </source>
</evidence>
<gene>
    <name evidence="11" type="ORF">K493DRAFT_339415</name>
</gene>
<dbReference type="InterPro" id="IPR043014">
    <property type="entry name" value="Nibrin_BRCT2_sf"/>
</dbReference>
<keyword evidence="6" id="KW-0539">Nucleus</keyword>
<dbReference type="Gene3D" id="2.60.200.20">
    <property type="match status" value="1"/>
</dbReference>
<evidence type="ECO:0000256" key="4">
    <source>
        <dbReference type="ARBA" id="ARBA00022763"/>
    </source>
</evidence>
<dbReference type="FunFam" id="2.60.200.20:FF:000017">
    <property type="entry name" value="Nibrin"/>
    <property type="match status" value="1"/>
</dbReference>
<comment type="caution">
    <text evidence="11">The sequence shown here is derived from an EMBL/GenBank/DDBJ whole genome shotgun (WGS) entry which is preliminary data.</text>
</comment>
<keyword evidence="12" id="KW-1185">Reference proteome</keyword>
<evidence type="ECO:0000256" key="5">
    <source>
        <dbReference type="ARBA" id="ARBA00023204"/>
    </source>
</evidence>
<dbReference type="Gene3D" id="3.40.50.10980">
    <property type="entry name" value="Nibrin, BRCT2 domain"/>
    <property type="match status" value="1"/>
</dbReference>
<proteinExistence type="inferred from homology"/>
<dbReference type="SUPFAM" id="SSF49879">
    <property type="entry name" value="SMAD/FHA domain"/>
    <property type="match status" value="1"/>
</dbReference>
<dbReference type="PROSITE" id="PS50006">
    <property type="entry name" value="FHA_DOMAIN"/>
    <property type="match status" value="1"/>
</dbReference>